<feature type="signal peptide" evidence="1">
    <location>
        <begin position="1"/>
        <end position="21"/>
    </location>
</feature>
<evidence type="ECO:0000313" key="3">
    <source>
        <dbReference type="Proteomes" id="UP001470230"/>
    </source>
</evidence>
<feature type="chain" id="PRO_5045987680" description="SUN domain-containing protein" evidence="1">
    <location>
        <begin position="22"/>
        <end position="208"/>
    </location>
</feature>
<accession>A0ABR2KM50</accession>
<dbReference type="EMBL" id="JAPFFF010000004">
    <property type="protein sequence ID" value="KAK8892207.1"/>
    <property type="molecule type" value="Genomic_DNA"/>
</dbReference>
<reference evidence="2 3" key="1">
    <citation type="submission" date="2024-04" db="EMBL/GenBank/DDBJ databases">
        <title>Tritrichomonas musculus Genome.</title>
        <authorList>
            <person name="Alves-Ferreira E."/>
            <person name="Grigg M."/>
            <person name="Lorenzi H."/>
            <person name="Galac M."/>
        </authorList>
    </citation>
    <scope>NUCLEOTIDE SEQUENCE [LARGE SCALE GENOMIC DNA]</scope>
    <source>
        <strain evidence="2 3">EAF2021</strain>
    </source>
</reference>
<evidence type="ECO:0000313" key="2">
    <source>
        <dbReference type="EMBL" id="KAK8892207.1"/>
    </source>
</evidence>
<proteinExistence type="predicted"/>
<organism evidence="2 3">
    <name type="scientific">Tritrichomonas musculus</name>
    <dbReference type="NCBI Taxonomy" id="1915356"/>
    <lineage>
        <taxon>Eukaryota</taxon>
        <taxon>Metamonada</taxon>
        <taxon>Parabasalia</taxon>
        <taxon>Tritrichomonadida</taxon>
        <taxon>Tritrichomonadidae</taxon>
        <taxon>Tritrichomonas</taxon>
    </lineage>
</organism>
<name>A0ABR2KM50_9EUKA</name>
<evidence type="ECO:0008006" key="4">
    <source>
        <dbReference type="Google" id="ProtNLM"/>
    </source>
</evidence>
<protein>
    <recommendedName>
        <fullName evidence="4">SUN domain-containing protein</fullName>
    </recommendedName>
</protein>
<evidence type="ECO:0000256" key="1">
    <source>
        <dbReference type="SAM" id="SignalP"/>
    </source>
</evidence>
<comment type="caution">
    <text evidence="2">The sequence shown here is derived from an EMBL/GenBank/DDBJ whole genome shotgun (WGS) entry which is preliminary data.</text>
</comment>
<sequence length="208" mass="24086">MLFLFAIHIFASLNDLDSVQSELYYMIDRISDELDSLAEIKTKLSLMNPEKLKTKIKSNKIEEEEKSFMLAYVNTSKADEMQNFNSVKTLFIKNKEICTNISLSWLSNSVAPTFTFRSPSLTVARHILFESTPPCQCTVKQLRLEFYHNDELMFKSKVIDLQKGFSDDLTIDLETDVVFSSFNVDVIQNWGDDFQTCLNRFHVFGPKF</sequence>
<dbReference type="Proteomes" id="UP001470230">
    <property type="component" value="Unassembled WGS sequence"/>
</dbReference>
<keyword evidence="3" id="KW-1185">Reference proteome</keyword>
<keyword evidence="1" id="KW-0732">Signal</keyword>
<gene>
    <name evidence="2" type="ORF">M9Y10_029430</name>
</gene>